<dbReference type="Proteomes" id="UP000318538">
    <property type="component" value="Chromosome"/>
</dbReference>
<accession>A0A517N850</accession>
<organism evidence="2 3">
    <name type="scientific">Rubripirellula lacrimiformis</name>
    <dbReference type="NCBI Taxonomy" id="1930273"/>
    <lineage>
        <taxon>Bacteria</taxon>
        <taxon>Pseudomonadati</taxon>
        <taxon>Planctomycetota</taxon>
        <taxon>Planctomycetia</taxon>
        <taxon>Pirellulales</taxon>
        <taxon>Pirellulaceae</taxon>
        <taxon>Rubripirellula</taxon>
    </lineage>
</organism>
<proteinExistence type="predicted"/>
<evidence type="ECO:0000313" key="2">
    <source>
        <dbReference type="EMBL" id="QDT03316.1"/>
    </source>
</evidence>
<keyword evidence="1" id="KW-0472">Membrane</keyword>
<dbReference type="EMBL" id="CP036525">
    <property type="protein sequence ID" value="QDT03316.1"/>
    <property type="molecule type" value="Genomic_DNA"/>
</dbReference>
<gene>
    <name evidence="2" type="ORF">K227x_16980</name>
</gene>
<dbReference type="RefSeq" id="WP_145169027.1">
    <property type="nucleotide sequence ID" value="NZ_CP036525.1"/>
</dbReference>
<evidence type="ECO:0000313" key="3">
    <source>
        <dbReference type="Proteomes" id="UP000318538"/>
    </source>
</evidence>
<keyword evidence="1" id="KW-1133">Transmembrane helix</keyword>
<reference evidence="2 3" key="1">
    <citation type="submission" date="2019-02" db="EMBL/GenBank/DDBJ databases">
        <title>Deep-cultivation of Planctomycetes and their phenomic and genomic characterization uncovers novel biology.</title>
        <authorList>
            <person name="Wiegand S."/>
            <person name="Jogler M."/>
            <person name="Boedeker C."/>
            <person name="Pinto D."/>
            <person name="Vollmers J."/>
            <person name="Rivas-Marin E."/>
            <person name="Kohn T."/>
            <person name="Peeters S.H."/>
            <person name="Heuer A."/>
            <person name="Rast P."/>
            <person name="Oberbeckmann S."/>
            <person name="Bunk B."/>
            <person name="Jeske O."/>
            <person name="Meyerdierks A."/>
            <person name="Storesund J.E."/>
            <person name="Kallscheuer N."/>
            <person name="Luecker S."/>
            <person name="Lage O.M."/>
            <person name="Pohl T."/>
            <person name="Merkel B.J."/>
            <person name="Hornburger P."/>
            <person name="Mueller R.-W."/>
            <person name="Bruemmer F."/>
            <person name="Labrenz M."/>
            <person name="Spormann A.M."/>
            <person name="Op den Camp H."/>
            <person name="Overmann J."/>
            <person name="Amann R."/>
            <person name="Jetten M.S.M."/>
            <person name="Mascher T."/>
            <person name="Medema M.H."/>
            <person name="Devos D.P."/>
            <person name="Kaster A.-K."/>
            <person name="Ovreas L."/>
            <person name="Rohde M."/>
            <person name="Galperin M.Y."/>
            <person name="Jogler C."/>
        </authorList>
    </citation>
    <scope>NUCLEOTIDE SEQUENCE [LARGE SCALE GENOMIC DNA]</scope>
    <source>
        <strain evidence="2 3">K22_7</strain>
    </source>
</reference>
<keyword evidence="1" id="KW-0812">Transmembrane</keyword>
<evidence type="ECO:0000256" key="1">
    <source>
        <dbReference type="SAM" id="Phobius"/>
    </source>
</evidence>
<feature type="transmembrane region" description="Helical" evidence="1">
    <location>
        <begin position="31"/>
        <end position="54"/>
    </location>
</feature>
<dbReference type="OrthoDB" id="9901977at2"/>
<dbReference type="KEGG" id="rlc:K227x_16980"/>
<keyword evidence="3" id="KW-1185">Reference proteome</keyword>
<name>A0A517N850_9BACT</name>
<feature type="transmembrane region" description="Helical" evidence="1">
    <location>
        <begin position="7"/>
        <end position="25"/>
    </location>
</feature>
<protein>
    <submittedName>
        <fullName evidence="2">Uncharacterized protein</fullName>
    </submittedName>
</protein>
<sequence length="88" mass="9596">MSNATKRLIWIPTVLLTNVAVWYALQGFGSLAVLAASLCASFIAREIVGSIFYVNRIYHESIAEECAKLTAEIETWREGASDGDDGLS</sequence>
<dbReference type="AlphaFoldDB" id="A0A517N850"/>